<evidence type="ECO:0000259" key="1">
    <source>
        <dbReference type="Pfam" id="PF19783"/>
    </source>
</evidence>
<gene>
    <name evidence="2" type="ORF">J2X31_001227</name>
</gene>
<evidence type="ECO:0000313" key="2">
    <source>
        <dbReference type="EMBL" id="MDR6967220.1"/>
    </source>
</evidence>
<dbReference type="Proteomes" id="UP001255185">
    <property type="component" value="Unassembled WGS sequence"/>
</dbReference>
<name>A0ABU1TMQ3_9FLAO</name>
<proteinExistence type="predicted"/>
<accession>A0ABU1TMQ3</accession>
<keyword evidence="3" id="KW-1185">Reference proteome</keyword>
<comment type="caution">
    <text evidence="2">The sequence shown here is derived from an EMBL/GenBank/DDBJ whole genome shotgun (WGS) entry which is preliminary data.</text>
</comment>
<sequence length="263" mass="30147">MFYNSNSTSINKHETSAKINHDLAVDSLSYTVDFSSRSISFDKSETYLIDERLNEIRSFSLGFSYLKKMGKLWSGIVSFQPKLISNFENNITIKDIQPIFFIGFSKQTGLEKTSLLKFGIHYSDFFGKPSFIPDISFNGVFSKKITYSIGFPLSEVAYKINTKNTLKAVVSSNSFYTKLNGAHYMQKELNNDLIKVIDLQVRNFNAGFEYNFMTDANWGFNINLNHSFSNDIKLLDQNDNEIKIGFDDGINFSMGFKYNLNFK</sequence>
<feature type="domain" description="DUF6268" evidence="1">
    <location>
        <begin position="16"/>
        <end position="259"/>
    </location>
</feature>
<dbReference type="RefSeq" id="WP_310025244.1">
    <property type="nucleotide sequence ID" value="NZ_JAVDVI010000004.1"/>
</dbReference>
<organism evidence="2 3">
    <name type="scientific">Flavobacterium arsenatis</name>
    <dbReference type="NCBI Taxonomy" id="1484332"/>
    <lineage>
        <taxon>Bacteria</taxon>
        <taxon>Pseudomonadati</taxon>
        <taxon>Bacteroidota</taxon>
        <taxon>Flavobacteriia</taxon>
        <taxon>Flavobacteriales</taxon>
        <taxon>Flavobacteriaceae</taxon>
        <taxon>Flavobacterium</taxon>
    </lineage>
</organism>
<protein>
    <recommendedName>
        <fullName evidence="1">DUF6268 domain-containing protein</fullName>
    </recommendedName>
</protein>
<dbReference type="EMBL" id="JAVDVI010000004">
    <property type="protein sequence ID" value="MDR6967220.1"/>
    <property type="molecule type" value="Genomic_DNA"/>
</dbReference>
<dbReference type="InterPro" id="IPR046235">
    <property type="entry name" value="DUF6268"/>
</dbReference>
<dbReference type="Pfam" id="PF19783">
    <property type="entry name" value="DUF6268"/>
    <property type="match status" value="1"/>
</dbReference>
<reference evidence="2 3" key="1">
    <citation type="submission" date="2023-07" db="EMBL/GenBank/DDBJ databases">
        <title>Sorghum-associated microbial communities from plants grown in Nebraska, USA.</title>
        <authorList>
            <person name="Schachtman D."/>
        </authorList>
    </citation>
    <scope>NUCLEOTIDE SEQUENCE [LARGE SCALE GENOMIC DNA]</scope>
    <source>
        <strain evidence="2 3">3773</strain>
    </source>
</reference>
<evidence type="ECO:0000313" key="3">
    <source>
        <dbReference type="Proteomes" id="UP001255185"/>
    </source>
</evidence>